<comment type="caution">
    <text evidence="1">The sequence shown here is derived from an EMBL/GenBank/DDBJ whole genome shotgun (WGS) entry which is preliminary data.</text>
</comment>
<protein>
    <submittedName>
        <fullName evidence="1">Uncharacterized protein</fullName>
    </submittedName>
</protein>
<dbReference type="Proteomes" id="UP001604277">
    <property type="component" value="Unassembled WGS sequence"/>
</dbReference>
<dbReference type="EMBL" id="JBFOLJ010000016">
    <property type="protein sequence ID" value="KAL2468795.1"/>
    <property type="molecule type" value="Genomic_DNA"/>
</dbReference>
<keyword evidence="2" id="KW-1185">Reference proteome</keyword>
<organism evidence="1 2">
    <name type="scientific">Forsythia ovata</name>
    <dbReference type="NCBI Taxonomy" id="205694"/>
    <lineage>
        <taxon>Eukaryota</taxon>
        <taxon>Viridiplantae</taxon>
        <taxon>Streptophyta</taxon>
        <taxon>Embryophyta</taxon>
        <taxon>Tracheophyta</taxon>
        <taxon>Spermatophyta</taxon>
        <taxon>Magnoliopsida</taxon>
        <taxon>eudicotyledons</taxon>
        <taxon>Gunneridae</taxon>
        <taxon>Pentapetalae</taxon>
        <taxon>asterids</taxon>
        <taxon>lamiids</taxon>
        <taxon>Lamiales</taxon>
        <taxon>Oleaceae</taxon>
        <taxon>Forsythieae</taxon>
        <taxon>Forsythia</taxon>
    </lineage>
</organism>
<name>A0ABD1PXZ4_9LAMI</name>
<gene>
    <name evidence="1" type="ORF">Fot_50371</name>
</gene>
<dbReference type="PANTHER" id="PTHR33600:SF5">
    <property type="entry name" value="PLASTID DIVISION PROTEIN PDV1"/>
    <property type="match status" value="1"/>
</dbReference>
<dbReference type="InterPro" id="IPR038939">
    <property type="entry name" value="PDV1/PDV2"/>
</dbReference>
<evidence type="ECO:0000313" key="2">
    <source>
        <dbReference type="Proteomes" id="UP001604277"/>
    </source>
</evidence>
<evidence type="ECO:0000313" key="1">
    <source>
        <dbReference type="EMBL" id="KAL2468795.1"/>
    </source>
</evidence>
<accession>A0ABD1PXZ4</accession>
<proteinExistence type="predicted"/>
<dbReference type="AlphaFoldDB" id="A0ABD1PXZ4"/>
<dbReference type="PANTHER" id="PTHR33600">
    <property type="entry name" value="PLASTID DIVISION PROTEIN PDV2"/>
    <property type="match status" value="1"/>
</dbReference>
<sequence>MEMKNSLQSLIKTTWDLHVRINEKINCNGIKFCRYCSDIHGHYCVVADDTVVEEREKMIAIRDSLQDVHNILIYLQRIKSCQKTHRDAALASLEEKRLLLIERVNQCHEKAGKLDVLEELKAFFGNGKKLNSLGISKRKRLNRRFRRGFLVFFLILQELA</sequence>
<reference evidence="2" key="1">
    <citation type="submission" date="2024-07" db="EMBL/GenBank/DDBJ databases">
        <title>Two chromosome-level genome assemblies of Korean endemic species Abeliophyllum distichum and Forsythia ovata (Oleaceae).</title>
        <authorList>
            <person name="Jang H."/>
        </authorList>
    </citation>
    <scope>NUCLEOTIDE SEQUENCE [LARGE SCALE GENOMIC DNA]</scope>
</reference>